<dbReference type="SUPFAM" id="SSF48452">
    <property type="entry name" value="TPR-like"/>
    <property type="match status" value="1"/>
</dbReference>
<evidence type="ECO:0000256" key="1">
    <source>
        <dbReference type="ARBA" id="ARBA00004442"/>
    </source>
</evidence>
<dbReference type="eggNOG" id="COG1834">
    <property type="taxonomic scope" value="Bacteria"/>
</dbReference>
<dbReference type="GO" id="GO:0009279">
    <property type="term" value="C:cell outer membrane"/>
    <property type="evidence" value="ECO:0007669"/>
    <property type="project" value="UniProtKB-SubCell"/>
</dbReference>
<dbReference type="InterPro" id="IPR033985">
    <property type="entry name" value="SusD-like_N"/>
</dbReference>
<evidence type="ECO:0000256" key="6">
    <source>
        <dbReference type="SAM" id="SignalP"/>
    </source>
</evidence>
<dbReference type="AlphaFoldDB" id="F4KS35"/>
<reference key="2">
    <citation type="submission" date="2011-04" db="EMBL/GenBank/DDBJ databases">
        <title>Complete sequence of chromosome of Haliscomenobacter hydrossis DSM 1100.</title>
        <authorList>
            <consortium name="US DOE Joint Genome Institute (JGI-PGF)"/>
            <person name="Lucas S."/>
            <person name="Han J."/>
            <person name="Lapidus A."/>
            <person name="Bruce D."/>
            <person name="Goodwin L."/>
            <person name="Pitluck S."/>
            <person name="Peters L."/>
            <person name="Kyrpides N."/>
            <person name="Mavromatis K."/>
            <person name="Ivanova N."/>
            <person name="Ovchinnikova G."/>
            <person name="Pagani I."/>
            <person name="Daligault H."/>
            <person name="Detter J.C."/>
            <person name="Han C."/>
            <person name="Land M."/>
            <person name="Hauser L."/>
            <person name="Markowitz V."/>
            <person name="Cheng J.-F."/>
            <person name="Hugenholtz P."/>
            <person name="Woyke T."/>
            <person name="Wu D."/>
            <person name="Verbarg S."/>
            <person name="Frueling A."/>
            <person name="Brambilla E."/>
            <person name="Klenk H.-P."/>
            <person name="Eisen J.A."/>
        </authorList>
    </citation>
    <scope>NUCLEOTIDE SEQUENCE</scope>
    <source>
        <strain>DSM 1100</strain>
    </source>
</reference>
<keyword evidence="3 6" id="KW-0732">Signal</keyword>
<dbReference type="Pfam" id="PF07980">
    <property type="entry name" value="SusD_RagB"/>
    <property type="match status" value="1"/>
</dbReference>
<dbReference type="RefSeq" id="WP_013766818.1">
    <property type="nucleotide sequence ID" value="NC_015510.1"/>
</dbReference>
<keyword evidence="4" id="KW-0472">Membrane</keyword>
<comment type="similarity">
    <text evidence="2">Belongs to the SusD family.</text>
</comment>
<feature type="chain" id="PRO_5003317004" evidence="6">
    <location>
        <begin position="22"/>
        <end position="493"/>
    </location>
</feature>
<feature type="signal peptide" evidence="6">
    <location>
        <begin position="1"/>
        <end position="21"/>
    </location>
</feature>
<sequence length="493" mass="54512">MKITKYSFLALIVALFLSACEKEFLDTFPTTAVAATDALASTQNAYAALNGMHRIMYTQYDAQGQAGEGSVNIFRDLMGEDIVYPLASGSTGLIGFMRWQTHRNVNDGFLRFVYRFYYRLISNANVLINGIDATPGPEADRKIIKGQALAYRAWAHFQLVQLWGKRYNAGAPNSQEGVPLLLTNTLEGQARTSVEEVYTQINKDLDEAITLLAGYTRAGTAAKSNINVNVAQGFKARVALTQQNWAAAATAAAAARQGVALMDTTAYVAGFNSVNNPEWIWGSRQIDDHNTFFWSYFAYISANFNSTVLRTQPRAINATLWEAIPASDVRKKMWDRTGATVPVPPGGARVPYQNKKFLSQSSSSSVGDVPLMRAAEMYLIEAEAKARSGDNAGAQAALFALVKVRDRRAVQSTNTGQALIDEIMFNRRIELWGEGFRFTDLKRLNLPLNRNGIPNHLTALVTVRDIPAGDPQWEWLFPQDEMNTNKAIVQNPL</sequence>
<evidence type="ECO:0000256" key="2">
    <source>
        <dbReference type="ARBA" id="ARBA00006275"/>
    </source>
</evidence>
<gene>
    <name evidence="9" type="ordered locus">Halhy_4438</name>
</gene>
<evidence type="ECO:0000256" key="5">
    <source>
        <dbReference type="ARBA" id="ARBA00023237"/>
    </source>
</evidence>
<evidence type="ECO:0000256" key="4">
    <source>
        <dbReference type="ARBA" id="ARBA00023136"/>
    </source>
</evidence>
<protein>
    <submittedName>
        <fullName evidence="9">RagB/SusD domain-containing protein</fullName>
    </submittedName>
</protein>
<evidence type="ECO:0000259" key="7">
    <source>
        <dbReference type="Pfam" id="PF07980"/>
    </source>
</evidence>
<keyword evidence="5" id="KW-0998">Cell outer membrane</keyword>
<dbReference type="STRING" id="760192.Halhy_4438"/>
<keyword evidence="10" id="KW-1185">Reference proteome</keyword>
<feature type="domain" description="RagB/SusD" evidence="7">
    <location>
        <begin position="348"/>
        <end position="492"/>
    </location>
</feature>
<dbReference type="HOGENOM" id="CLU_015553_3_2_10"/>
<reference evidence="9 10" key="1">
    <citation type="journal article" date="2011" name="Stand. Genomic Sci.">
        <title>Complete genome sequence of Haliscomenobacter hydrossis type strain (O).</title>
        <authorList>
            <consortium name="US DOE Joint Genome Institute (JGI-PGF)"/>
            <person name="Daligault H."/>
            <person name="Lapidus A."/>
            <person name="Zeytun A."/>
            <person name="Nolan M."/>
            <person name="Lucas S."/>
            <person name="Del Rio T.G."/>
            <person name="Tice H."/>
            <person name="Cheng J.F."/>
            <person name="Tapia R."/>
            <person name="Han C."/>
            <person name="Goodwin L."/>
            <person name="Pitluck S."/>
            <person name="Liolios K."/>
            <person name="Pagani I."/>
            <person name="Ivanova N."/>
            <person name="Huntemann M."/>
            <person name="Mavromatis K."/>
            <person name="Mikhailova N."/>
            <person name="Pati A."/>
            <person name="Chen A."/>
            <person name="Palaniappan K."/>
            <person name="Land M."/>
            <person name="Hauser L."/>
            <person name="Brambilla E.M."/>
            <person name="Rohde M."/>
            <person name="Verbarg S."/>
            <person name="Goker M."/>
            <person name="Bristow J."/>
            <person name="Eisen J.A."/>
            <person name="Markowitz V."/>
            <person name="Hugenholtz P."/>
            <person name="Kyrpides N.C."/>
            <person name="Klenk H.P."/>
            <person name="Woyke T."/>
        </authorList>
    </citation>
    <scope>NUCLEOTIDE SEQUENCE [LARGE SCALE GENOMIC DNA]</scope>
    <source>
        <strain evidence="10">ATCC 27775 / DSM 1100 / LMG 10767 / O</strain>
    </source>
</reference>
<dbReference type="OrthoDB" id="1100079at2"/>
<evidence type="ECO:0000259" key="8">
    <source>
        <dbReference type="Pfam" id="PF14322"/>
    </source>
</evidence>
<name>F4KS35_HALH1</name>
<dbReference type="Pfam" id="PF14322">
    <property type="entry name" value="SusD-like_3"/>
    <property type="match status" value="1"/>
</dbReference>
<dbReference type="Gene3D" id="1.25.40.390">
    <property type="match status" value="1"/>
</dbReference>
<dbReference type="EMBL" id="CP002691">
    <property type="protein sequence ID" value="AEE52280.1"/>
    <property type="molecule type" value="Genomic_DNA"/>
</dbReference>
<feature type="domain" description="SusD-like N-terminal" evidence="8">
    <location>
        <begin position="102"/>
        <end position="238"/>
    </location>
</feature>
<dbReference type="InterPro" id="IPR012944">
    <property type="entry name" value="SusD_RagB_dom"/>
</dbReference>
<dbReference type="KEGG" id="hhy:Halhy_4438"/>
<evidence type="ECO:0000313" key="9">
    <source>
        <dbReference type="EMBL" id="AEE52280.1"/>
    </source>
</evidence>
<comment type="subcellular location">
    <subcellularLocation>
        <location evidence="1">Cell outer membrane</location>
    </subcellularLocation>
</comment>
<dbReference type="InterPro" id="IPR011990">
    <property type="entry name" value="TPR-like_helical_dom_sf"/>
</dbReference>
<dbReference type="Proteomes" id="UP000008461">
    <property type="component" value="Chromosome"/>
</dbReference>
<evidence type="ECO:0000256" key="3">
    <source>
        <dbReference type="ARBA" id="ARBA00022729"/>
    </source>
</evidence>
<evidence type="ECO:0000313" key="10">
    <source>
        <dbReference type="Proteomes" id="UP000008461"/>
    </source>
</evidence>
<dbReference type="PROSITE" id="PS51257">
    <property type="entry name" value="PROKAR_LIPOPROTEIN"/>
    <property type="match status" value="1"/>
</dbReference>
<accession>F4KS35</accession>
<proteinExistence type="inferred from homology"/>
<organism evidence="9 10">
    <name type="scientific">Haliscomenobacter hydrossis (strain ATCC 27775 / DSM 1100 / LMG 10767 / O)</name>
    <dbReference type="NCBI Taxonomy" id="760192"/>
    <lineage>
        <taxon>Bacteria</taxon>
        <taxon>Pseudomonadati</taxon>
        <taxon>Bacteroidota</taxon>
        <taxon>Saprospiria</taxon>
        <taxon>Saprospirales</taxon>
        <taxon>Haliscomenobacteraceae</taxon>
        <taxon>Haliscomenobacter</taxon>
    </lineage>
</organism>